<proteinExistence type="inferred from homology"/>
<accession>A0A1T4VTV1</accession>
<keyword evidence="2" id="KW-0175">Coiled coil</keyword>
<dbReference type="SUPFAM" id="SSF46689">
    <property type="entry name" value="Homeodomain-like"/>
    <property type="match status" value="1"/>
</dbReference>
<dbReference type="GO" id="GO:0004803">
    <property type="term" value="F:transposase activity"/>
    <property type="evidence" value="ECO:0007669"/>
    <property type="project" value="InterPro"/>
</dbReference>
<dbReference type="EMBL" id="FUYB01000001">
    <property type="protein sequence ID" value="SKA67931.1"/>
    <property type="molecule type" value="Genomic_DNA"/>
</dbReference>
<protein>
    <submittedName>
        <fullName evidence="3">Transposase</fullName>
    </submittedName>
</protein>
<dbReference type="GO" id="GO:0003677">
    <property type="term" value="F:DNA binding"/>
    <property type="evidence" value="ECO:0007669"/>
    <property type="project" value="InterPro"/>
</dbReference>
<feature type="coiled-coil region" evidence="2">
    <location>
        <begin position="112"/>
        <end position="146"/>
    </location>
</feature>
<dbReference type="InterPro" id="IPR002514">
    <property type="entry name" value="Transposase_8"/>
</dbReference>
<gene>
    <name evidence="3" type="ORF">SAMN02745130_00162</name>
</gene>
<reference evidence="3 4" key="1">
    <citation type="submission" date="2017-02" db="EMBL/GenBank/DDBJ databases">
        <authorList>
            <person name="Peterson S.W."/>
        </authorList>
    </citation>
    <scope>NUCLEOTIDE SEQUENCE [LARGE SCALE GENOMIC DNA]</scope>
    <source>
        <strain evidence="3 4">ATCC 49788</strain>
    </source>
</reference>
<evidence type="ECO:0000313" key="4">
    <source>
        <dbReference type="Proteomes" id="UP000190460"/>
    </source>
</evidence>
<dbReference type="InterPro" id="IPR009057">
    <property type="entry name" value="Homeodomain-like_sf"/>
</dbReference>
<dbReference type="STRING" id="92487.SAMN02745130_00162"/>
<keyword evidence="4" id="KW-1185">Reference proteome</keyword>
<dbReference type="Proteomes" id="UP000190460">
    <property type="component" value="Unassembled WGS sequence"/>
</dbReference>
<evidence type="ECO:0000256" key="2">
    <source>
        <dbReference type="SAM" id="Coils"/>
    </source>
</evidence>
<dbReference type="GO" id="GO:0006313">
    <property type="term" value="P:DNA transposition"/>
    <property type="evidence" value="ECO:0007669"/>
    <property type="project" value="InterPro"/>
</dbReference>
<evidence type="ECO:0000256" key="1">
    <source>
        <dbReference type="ARBA" id="ARBA00009964"/>
    </source>
</evidence>
<comment type="similarity">
    <text evidence="1">Belongs to the transposase 8 family.</text>
</comment>
<sequence length="161" mass="17801">MPRYAAERKATVLNKLLPPHNRPIPEIAQAEGISEATLYNWLKQAKEEGHVVPGNGKASPESWSGESKFAVVLETAGMNASEVGEYCRSKGLYPEQVARWKQACIAGAGTGEQTGNESLKQARKQIRQLEKDLRRKEKALAESAALLLLQKKFNALWEDAE</sequence>
<dbReference type="AlphaFoldDB" id="A0A1T4VTV1"/>
<dbReference type="Pfam" id="PF01527">
    <property type="entry name" value="HTH_Tnp_1"/>
    <property type="match status" value="1"/>
</dbReference>
<name>A0A1T4VTV1_9GAMM</name>
<organism evidence="3 4">
    <name type="scientific">Thiothrix eikelboomii</name>
    <dbReference type="NCBI Taxonomy" id="92487"/>
    <lineage>
        <taxon>Bacteria</taxon>
        <taxon>Pseudomonadati</taxon>
        <taxon>Pseudomonadota</taxon>
        <taxon>Gammaproteobacteria</taxon>
        <taxon>Thiotrichales</taxon>
        <taxon>Thiotrichaceae</taxon>
        <taxon>Thiothrix</taxon>
    </lineage>
</organism>
<evidence type="ECO:0000313" key="3">
    <source>
        <dbReference type="EMBL" id="SKA67931.1"/>
    </source>
</evidence>